<protein>
    <submittedName>
        <fullName evidence="1">AbrB/MazE/SpoVT family DNA-binding domain-containing protein</fullName>
    </submittedName>
</protein>
<comment type="caution">
    <text evidence="1">The sequence shown here is derived from an EMBL/GenBank/DDBJ whole genome shotgun (WGS) entry which is preliminary data.</text>
</comment>
<dbReference type="GO" id="GO:0003677">
    <property type="term" value="F:DNA binding"/>
    <property type="evidence" value="ECO:0007669"/>
    <property type="project" value="UniProtKB-KW"/>
</dbReference>
<organism evidence="1 2">
    <name type="scientific">Paenibacillus polymyxa</name>
    <name type="common">Bacillus polymyxa</name>
    <dbReference type="NCBI Taxonomy" id="1406"/>
    <lineage>
        <taxon>Bacteria</taxon>
        <taxon>Bacillati</taxon>
        <taxon>Bacillota</taxon>
        <taxon>Bacilli</taxon>
        <taxon>Bacillales</taxon>
        <taxon>Paenibacillaceae</taxon>
        <taxon>Paenibacillus</taxon>
    </lineage>
</organism>
<reference evidence="1" key="1">
    <citation type="submission" date="2020-12" db="EMBL/GenBank/DDBJ databases">
        <title>Paenibacillus polymyxa LMG 27872: a double-edged sword.</title>
        <authorList>
            <person name="Langendries S."/>
            <person name="Garcia Mendez S."/>
            <person name="Beirinckx S."/>
            <person name="Viaene T."/>
            <person name="Baeyen S."/>
            <person name="Goeminne G."/>
            <person name="Willems A."/>
            <person name="Debode J."/>
            <person name="Goormachtig S."/>
        </authorList>
    </citation>
    <scope>NUCLEOTIDE SEQUENCE</scope>
    <source>
        <strain evidence="1">LMG 27872</strain>
    </source>
</reference>
<proteinExistence type="predicted"/>
<dbReference type="SUPFAM" id="SSF89447">
    <property type="entry name" value="AbrB/MazE/MraZ-like"/>
    <property type="match status" value="1"/>
</dbReference>
<dbReference type="RefSeq" id="WP_185156343.1">
    <property type="nucleotide sequence ID" value="NZ_JAEHFQ010000008.1"/>
</dbReference>
<accession>A0A8I1IXG6</accession>
<dbReference type="InterPro" id="IPR037914">
    <property type="entry name" value="SpoVT-AbrB_sf"/>
</dbReference>
<dbReference type="EMBL" id="JAEHFQ010000008">
    <property type="protein sequence ID" value="MBM0634445.1"/>
    <property type="molecule type" value="Genomic_DNA"/>
</dbReference>
<evidence type="ECO:0000313" key="2">
    <source>
        <dbReference type="Proteomes" id="UP000650605"/>
    </source>
</evidence>
<evidence type="ECO:0000313" key="1">
    <source>
        <dbReference type="EMBL" id="MBM0634445.1"/>
    </source>
</evidence>
<dbReference type="Gene3D" id="2.10.260.10">
    <property type="match status" value="1"/>
</dbReference>
<dbReference type="Proteomes" id="UP000650605">
    <property type="component" value="Unassembled WGS sequence"/>
</dbReference>
<gene>
    <name evidence="1" type="ORF">JDW19_15145</name>
</gene>
<sequence>MPHVKMTKNLDPTGRLVIPKEILYTCGIFHGHSIEFFADEKTGTLLLQRHYGQSCHFCLSTEKLSDFKGFLICKNCHYMLKIVFMRVQVFQPKEIMSQLLLDLYESHPHATQQQYAGILGISEARISQLIQQVFDQTSAQLEE</sequence>
<keyword evidence="1" id="KW-0238">DNA-binding</keyword>
<dbReference type="AlphaFoldDB" id="A0A8I1IXG6"/>
<name>A0A8I1IXG6_PAEPO</name>